<dbReference type="AlphaFoldDB" id="A0A812NYB4"/>
<proteinExistence type="predicted"/>
<gene>
    <name evidence="1" type="primary">MRL1</name>
    <name evidence="1" type="ORF">SNAT2548_LOCUS16240</name>
</gene>
<dbReference type="Proteomes" id="UP000604046">
    <property type="component" value="Unassembled WGS sequence"/>
</dbReference>
<keyword evidence="2" id="KW-1185">Reference proteome</keyword>
<evidence type="ECO:0000313" key="2">
    <source>
        <dbReference type="Proteomes" id="UP000604046"/>
    </source>
</evidence>
<dbReference type="EMBL" id="CAJNDS010002078">
    <property type="protein sequence ID" value="CAE7309193.1"/>
    <property type="molecule type" value="Genomic_DNA"/>
</dbReference>
<evidence type="ECO:0000313" key="1">
    <source>
        <dbReference type="EMBL" id="CAE7309193.1"/>
    </source>
</evidence>
<protein>
    <submittedName>
        <fullName evidence="1">MRL1 protein</fullName>
    </submittedName>
</protein>
<name>A0A812NYB4_9DINO</name>
<reference evidence="1" key="1">
    <citation type="submission" date="2021-02" db="EMBL/GenBank/DDBJ databases">
        <authorList>
            <person name="Dougan E. K."/>
            <person name="Rhodes N."/>
            <person name="Thang M."/>
            <person name="Chan C."/>
        </authorList>
    </citation>
    <scope>NUCLEOTIDE SEQUENCE</scope>
</reference>
<organism evidence="1 2">
    <name type="scientific">Symbiodinium natans</name>
    <dbReference type="NCBI Taxonomy" id="878477"/>
    <lineage>
        <taxon>Eukaryota</taxon>
        <taxon>Sar</taxon>
        <taxon>Alveolata</taxon>
        <taxon>Dinophyceae</taxon>
        <taxon>Suessiales</taxon>
        <taxon>Symbiodiniaceae</taxon>
        <taxon>Symbiodinium</taxon>
    </lineage>
</organism>
<sequence>MWSGKRDTSNALLPALGDALWTVAAVAAPKDLRRLAHVSPAVNALLSPVAERTARISELTRSLNCLPVQFAFPLANLGQKWLEEALAQFSVLKLLRWREKAGQLAGWVPTEEDRWPALRSRAALLGAMAAVQAAKPENRLLFAAVLRLQPWEGQMQETQETQDALVEERERSERSEIKTAPLAFEWADGPAADPLQMALQLHFLGDNEARLNLEMISGGWSDWSQSWSTQAGTLEAAVTVVVMLPNESRLLLDACGSLFALSKGIYRGSLVAMPPLESLDGIGQSMQSLRQLLESGLPAVVSLGALRWGCWAGTISLP</sequence>
<comment type="caution">
    <text evidence="1">The sequence shown here is derived from an EMBL/GenBank/DDBJ whole genome shotgun (WGS) entry which is preliminary data.</text>
</comment>
<dbReference type="OrthoDB" id="445426at2759"/>
<accession>A0A812NYB4</accession>